<evidence type="ECO:0000313" key="9">
    <source>
        <dbReference type="Proteomes" id="UP000031488"/>
    </source>
</evidence>
<evidence type="ECO:0000256" key="5">
    <source>
        <dbReference type="PROSITE-ProRule" id="PRU01016"/>
    </source>
</evidence>
<evidence type="ECO:0000256" key="6">
    <source>
        <dbReference type="RuleBase" id="RU000416"/>
    </source>
</evidence>
<dbReference type="GO" id="GO:0009307">
    <property type="term" value="P:DNA restriction-modification system"/>
    <property type="evidence" value="ECO:0007669"/>
    <property type="project" value="UniProtKB-KW"/>
</dbReference>
<evidence type="ECO:0000256" key="3">
    <source>
        <dbReference type="ARBA" id="ARBA00022691"/>
    </source>
</evidence>
<evidence type="ECO:0000256" key="7">
    <source>
        <dbReference type="RuleBase" id="RU000417"/>
    </source>
</evidence>
<dbReference type="EC" id="2.1.1.37" evidence="7"/>
<dbReference type="PROSITE" id="PS00094">
    <property type="entry name" value="C5_MTASE_1"/>
    <property type="match status" value="1"/>
</dbReference>
<feature type="active site" evidence="5">
    <location>
        <position position="216"/>
    </location>
</feature>
<dbReference type="PATRIC" id="fig|1703.6.peg.2762"/>
<dbReference type="InterPro" id="IPR001525">
    <property type="entry name" value="C5_MeTfrase"/>
</dbReference>
<comment type="caution">
    <text evidence="8">The sequence shown here is derived from an EMBL/GenBank/DDBJ whole genome shotgun (WGS) entry which is preliminary data.</text>
</comment>
<dbReference type="GO" id="GO:0003886">
    <property type="term" value="F:DNA (cytosine-5-)-methyltransferase activity"/>
    <property type="evidence" value="ECO:0007669"/>
    <property type="project" value="UniProtKB-EC"/>
</dbReference>
<dbReference type="GO" id="GO:0044027">
    <property type="term" value="P:negative regulation of gene expression via chromosomal CpG island methylation"/>
    <property type="evidence" value="ECO:0007669"/>
    <property type="project" value="TreeGrafter"/>
</dbReference>
<dbReference type="Pfam" id="PF00145">
    <property type="entry name" value="DNA_methylase"/>
    <property type="match status" value="2"/>
</dbReference>
<proteinExistence type="inferred from homology"/>
<evidence type="ECO:0000256" key="4">
    <source>
        <dbReference type="ARBA" id="ARBA00022747"/>
    </source>
</evidence>
<dbReference type="EMBL" id="JTJZ01000022">
    <property type="protein sequence ID" value="KHS50742.1"/>
    <property type="molecule type" value="Genomic_DNA"/>
</dbReference>
<comment type="catalytic activity">
    <reaction evidence="7">
        <text>a 2'-deoxycytidine in DNA + S-adenosyl-L-methionine = a 5-methyl-2'-deoxycytidine in DNA + S-adenosyl-L-homocysteine + H(+)</text>
        <dbReference type="Rhea" id="RHEA:13681"/>
        <dbReference type="Rhea" id="RHEA-COMP:11369"/>
        <dbReference type="Rhea" id="RHEA-COMP:11370"/>
        <dbReference type="ChEBI" id="CHEBI:15378"/>
        <dbReference type="ChEBI" id="CHEBI:57856"/>
        <dbReference type="ChEBI" id="CHEBI:59789"/>
        <dbReference type="ChEBI" id="CHEBI:85452"/>
        <dbReference type="ChEBI" id="CHEBI:85454"/>
        <dbReference type="EC" id="2.1.1.37"/>
    </reaction>
</comment>
<keyword evidence="3 5" id="KW-0949">S-adenosyl-L-methionine</keyword>
<dbReference type="GO" id="GO:0032259">
    <property type="term" value="P:methylation"/>
    <property type="evidence" value="ECO:0007669"/>
    <property type="project" value="UniProtKB-KW"/>
</dbReference>
<protein>
    <recommendedName>
        <fullName evidence="7">Cytosine-specific methyltransferase</fullName>
        <ecNumber evidence="7">2.1.1.37</ecNumber>
    </recommendedName>
</protein>
<keyword evidence="9" id="KW-1185">Reference proteome</keyword>
<dbReference type="Gene3D" id="3.40.50.150">
    <property type="entry name" value="Vaccinia Virus protein VP39"/>
    <property type="match status" value="1"/>
</dbReference>
<gene>
    <name evidence="8" type="ORF">AE0388_2814</name>
</gene>
<organism evidence="8 9">
    <name type="scientific">Brevibacterium linens</name>
    <dbReference type="NCBI Taxonomy" id="1703"/>
    <lineage>
        <taxon>Bacteria</taxon>
        <taxon>Bacillati</taxon>
        <taxon>Actinomycetota</taxon>
        <taxon>Actinomycetes</taxon>
        <taxon>Micrococcales</taxon>
        <taxon>Brevibacteriaceae</taxon>
        <taxon>Brevibacterium</taxon>
    </lineage>
</organism>
<dbReference type="InterPro" id="IPR029063">
    <property type="entry name" value="SAM-dependent_MTases_sf"/>
</dbReference>
<dbReference type="GO" id="GO:0003677">
    <property type="term" value="F:DNA binding"/>
    <property type="evidence" value="ECO:0007669"/>
    <property type="project" value="TreeGrafter"/>
</dbReference>
<dbReference type="AlphaFoldDB" id="A0A0B8ZWC9"/>
<dbReference type="InterPro" id="IPR018117">
    <property type="entry name" value="C5_DNA_meth_AS"/>
</dbReference>
<dbReference type="NCBIfam" id="TIGR00675">
    <property type="entry name" value="dcm"/>
    <property type="match status" value="1"/>
</dbReference>
<evidence type="ECO:0000313" key="8">
    <source>
        <dbReference type="EMBL" id="KHS50742.1"/>
    </source>
</evidence>
<reference evidence="8 9" key="1">
    <citation type="submission" date="2014-11" db="EMBL/GenBank/DDBJ databases">
        <title>Draft Genome Sequence of Brevibacterium linens AE038-8.</title>
        <authorList>
            <person name="Maizel D."/>
            <person name="Utturkar S.M."/>
            <person name="Brown S.D."/>
            <person name="Ferrero M."/>
            <person name="Rosen B.P."/>
        </authorList>
    </citation>
    <scope>NUCLEOTIDE SEQUENCE [LARGE SCALE GENOMIC DNA]</scope>
    <source>
        <strain evidence="8 9">AE038-8</strain>
    </source>
</reference>
<keyword evidence="1 5" id="KW-0489">Methyltransferase</keyword>
<evidence type="ECO:0000256" key="1">
    <source>
        <dbReference type="ARBA" id="ARBA00022603"/>
    </source>
</evidence>
<keyword evidence="4" id="KW-0680">Restriction system</keyword>
<comment type="similarity">
    <text evidence="5 6">Belongs to the class I-like SAM-binding methyltransferase superfamily. C5-methyltransferase family.</text>
</comment>
<evidence type="ECO:0000256" key="2">
    <source>
        <dbReference type="ARBA" id="ARBA00022679"/>
    </source>
</evidence>
<accession>A0A0B8ZWC9</accession>
<sequence length="364" mass="39815">MILMSDRLHTSSLNSPIVVERIRHLPVGGRMKDIPPHLWHDSYVRVGEKKTGGPNLRLLRLDPDQPSNTVTAYIFNKFAHYSEDRYITPREAARLQQFPDSHEFVGPITSVQLQIGNAVPVGLARAVARHVDARMKSNNTCLDRKAVSLFSGAGGMDLGFSDYFNIQSANEIESNFAATLARNFSSTHVLSSDVTDIDGSELSDSEVDLVFGGPPCQPFSAAGKHRGVDDPRGGLVKEYFRIVSELSPSYFVLENVPGLLSNAKGGALKFVLEQAEKIGYASEYFVLNATDFGVPQLRNRLFVIGRRDKSEAPLGRPLATHCLPDRQGNLLLPSCMTVGEAFAGLGKPTVRTLNRHKGVAVVDS</sequence>
<dbReference type="InterPro" id="IPR050390">
    <property type="entry name" value="C5-Methyltransferase"/>
</dbReference>
<dbReference type="PANTHER" id="PTHR10629:SF52">
    <property type="entry name" value="DNA (CYTOSINE-5)-METHYLTRANSFERASE 1"/>
    <property type="match status" value="1"/>
</dbReference>
<dbReference type="PANTHER" id="PTHR10629">
    <property type="entry name" value="CYTOSINE-SPECIFIC METHYLTRANSFERASE"/>
    <property type="match status" value="1"/>
</dbReference>
<dbReference type="PRINTS" id="PR00105">
    <property type="entry name" value="C5METTRFRASE"/>
</dbReference>
<dbReference type="Gene3D" id="3.90.120.10">
    <property type="entry name" value="DNA Methylase, subunit A, domain 2"/>
    <property type="match status" value="1"/>
</dbReference>
<dbReference type="Proteomes" id="UP000031488">
    <property type="component" value="Unassembled WGS sequence"/>
</dbReference>
<name>A0A0B8ZWC9_BRELN</name>
<dbReference type="PROSITE" id="PS51679">
    <property type="entry name" value="SAM_MT_C5"/>
    <property type="match status" value="1"/>
</dbReference>
<keyword evidence="2 5" id="KW-0808">Transferase</keyword>
<dbReference type="REBASE" id="112416">
    <property type="entry name" value="M.Bli388ORF2814P"/>
</dbReference>
<dbReference type="SUPFAM" id="SSF53335">
    <property type="entry name" value="S-adenosyl-L-methionine-dependent methyltransferases"/>
    <property type="match status" value="2"/>
</dbReference>